<name>A0AAE1XRE0_9LAMI</name>
<dbReference type="SUPFAM" id="SSF53901">
    <property type="entry name" value="Thiolase-like"/>
    <property type="match status" value="1"/>
</dbReference>
<comment type="similarity">
    <text evidence="1">Belongs to the peptidase A1 family.</text>
</comment>
<feature type="domain" description="Xylanase inhibitor N-terminal" evidence="5">
    <location>
        <begin position="94"/>
        <end position="194"/>
    </location>
</feature>
<protein>
    <submittedName>
        <fullName evidence="6">3-ketoacyl-CoA synthase 20</fullName>
    </submittedName>
</protein>
<comment type="caution">
    <text evidence="6">The sequence shown here is derived from an EMBL/GenBank/DDBJ whole genome shotgun (WGS) entry which is preliminary data.</text>
</comment>
<evidence type="ECO:0000313" key="7">
    <source>
        <dbReference type="Proteomes" id="UP001293254"/>
    </source>
</evidence>
<dbReference type="InterPro" id="IPR016039">
    <property type="entry name" value="Thiolase-like"/>
</dbReference>
<dbReference type="GO" id="GO:0006508">
    <property type="term" value="P:proteolysis"/>
    <property type="evidence" value="ECO:0007669"/>
    <property type="project" value="InterPro"/>
</dbReference>
<gene>
    <name evidence="6" type="ORF">Salat_2722000</name>
</gene>
<dbReference type="GO" id="GO:0004190">
    <property type="term" value="F:aspartic-type endopeptidase activity"/>
    <property type="evidence" value="ECO:0007669"/>
    <property type="project" value="InterPro"/>
</dbReference>
<dbReference type="InterPro" id="IPR001969">
    <property type="entry name" value="Aspartic_peptidase_AS"/>
</dbReference>
<dbReference type="GO" id="GO:0006633">
    <property type="term" value="P:fatty acid biosynthetic process"/>
    <property type="evidence" value="ECO:0007669"/>
    <property type="project" value="InterPro"/>
</dbReference>
<keyword evidence="2" id="KW-0808">Transferase</keyword>
<dbReference type="EMBL" id="JACGWO010000011">
    <property type="protein sequence ID" value="KAK4416146.1"/>
    <property type="molecule type" value="Genomic_DNA"/>
</dbReference>
<reference evidence="6" key="2">
    <citation type="journal article" date="2024" name="Plant">
        <title>Genomic evolution and insights into agronomic trait innovations of Sesamum species.</title>
        <authorList>
            <person name="Miao H."/>
            <person name="Wang L."/>
            <person name="Qu L."/>
            <person name="Liu H."/>
            <person name="Sun Y."/>
            <person name="Le M."/>
            <person name="Wang Q."/>
            <person name="Wei S."/>
            <person name="Zheng Y."/>
            <person name="Lin W."/>
            <person name="Duan Y."/>
            <person name="Cao H."/>
            <person name="Xiong S."/>
            <person name="Wang X."/>
            <person name="Wei L."/>
            <person name="Li C."/>
            <person name="Ma Q."/>
            <person name="Ju M."/>
            <person name="Zhao R."/>
            <person name="Li G."/>
            <person name="Mu C."/>
            <person name="Tian Q."/>
            <person name="Mei H."/>
            <person name="Zhang T."/>
            <person name="Gao T."/>
            <person name="Zhang H."/>
        </authorList>
    </citation>
    <scope>NUCLEOTIDE SEQUENCE</scope>
    <source>
        <strain evidence="6">3651</strain>
    </source>
</reference>
<sequence>MVSTMKLDPIVTACTSLIFAISMTRRFHLSEAQSFSIDLFHRDFLQFPSLVSSSTSWERVTNALRRSFNRVNTLKQDHMLRLVSTDIFPDKGEYLMKFSISTLPVETLAIADTGSDLTWIRCSHPSSLCFHQKPSRFEPTHSSTYKPISCTSGPCNSFLGSSSCDGFKGICRYTIEYGDGSYSNGYLATETIIGSRYVYLVDFACYKHDPSFLASREAVLQRLETIISPESIAFCSKVMEKSGVSDNVFVYGLKDFPPKSAFDCGRGEAETVITGAMDDLLARTGVNPRNIGVVIVNISLFNPLPSLSAMIVNRYKLREDVMSYNLGGMGCSAGVIAVDLAKRILQVRN</sequence>
<dbReference type="SUPFAM" id="SSF50630">
    <property type="entry name" value="Acid proteases"/>
    <property type="match status" value="1"/>
</dbReference>
<evidence type="ECO:0000313" key="6">
    <source>
        <dbReference type="EMBL" id="KAK4416146.1"/>
    </source>
</evidence>
<evidence type="ECO:0000256" key="3">
    <source>
        <dbReference type="ARBA" id="ARBA00047375"/>
    </source>
</evidence>
<keyword evidence="2" id="KW-0012">Acyltransferase</keyword>
<evidence type="ECO:0000259" key="5">
    <source>
        <dbReference type="Pfam" id="PF14543"/>
    </source>
</evidence>
<dbReference type="Proteomes" id="UP001293254">
    <property type="component" value="Unassembled WGS sequence"/>
</dbReference>
<dbReference type="InterPro" id="IPR013601">
    <property type="entry name" value="FAE1_typ3_polyketide_synth"/>
</dbReference>
<dbReference type="PANTHER" id="PTHR31561">
    <property type="entry name" value="3-KETOACYL-COA SYNTHASE"/>
    <property type="match status" value="1"/>
</dbReference>
<reference evidence="6" key="1">
    <citation type="submission" date="2020-06" db="EMBL/GenBank/DDBJ databases">
        <authorList>
            <person name="Li T."/>
            <person name="Hu X."/>
            <person name="Zhang T."/>
            <person name="Song X."/>
            <person name="Zhang H."/>
            <person name="Dai N."/>
            <person name="Sheng W."/>
            <person name="Hou X."/>
            <person name="Wei L."/>
        </authorList>
    </citation>
    <scope>NUCLEOTIDE SEQUENCE</scope>
    <source>
        <strain evidence="6">3651</strain>
        <tissue evidence="6">Leaf</tissue>
    </source>
</reference>
<dbReference type="Pfam" id="PF14543">
    <property type="entry name" value="TAXi_N"/>
    <property type="match status" value="1"/>
</dbReference>
<dbReference type="InterPro" id="IPR032861">
    <property type="entry name" value="TAXi_N"/>
</dbReference>
<dbReference type="InterPro" id="IPR012392">
    <property type="entry name" value="3-ktacl-CoA_syn"/>
</dbReference>
<evidence type="ECO:0000256" key="2">
    <source>
        <dbReference type="ARBA" id="ARBA00023315"/>
    </source>
</evidence>
<feature type="domain" description="FAE" evidence="4">
    <location>
        <begin position="195"/>
        <end position="348"/>
    </location>
</feature>
<organism evidence="6 7">
    <name type="scientific">Sesamum alatum</name>
    <dbReference type="NCBI Taxonomy" id="300844"/>
    <lineage>
        <taxon>Eukaryota</taxon>
        <taxon>Viridiplantae</taxon>
        <taxon>Streptophyta</taxon>
        <taxon>Embryophyta</taxon>
        <taxon>Tracheophyta</taxon>
        <taxon>Spermatophyta</taxon>
        <taxon>Magnoliopsida</taxon>
        <taxon>eudicotyledons</taxon>
        <taxon>Gunneridae</taxon>
        <taxon>Pentapetalae</taxon>
        <taxon>asterids</taxon>
        <taxon>lamiids</taxon>
        <taxon>Lamiales</taxon>
        <taxon>Pedaliaceae</taxon>
        <taxon>Sesamum</taxon>
    </lineage>
</organism>
<comment type="catalytic activity">
    <reaction evidence="3">
        <text>a very-long-chain acyl-CoA + malonyl-CoA + H(+) = a very-long-chain 3-oxoacyl-CoA + CO2 + CoA</text>
        <dbReference type="Rhea" id="RHEA:32727"/>
        <dbReference type="ChEBI" id="CHEBI:15378"/>
        <dbReference type="ChEBI" id="CHEBI:16526"/>
        <dbReference type="ChEBI" id="CHEBI:57287"/>
        <dbReference type="ChEBI" id="CHEBI:57384"/>
        <dbReference type="ChEBI" id="CHEBI:90725"/>
        <dbReference type="ChEBI" id="CHEBI:90736"/>
        <dbReference type="EC" id="2.3.1.199"/>
    </reaction>
</comment>
<dbReference type="Pfam" id="PF08392">
    <property type="entry name" value="FAE1_CUT1_RppA"/>
    <property type="match status" value="1"/>
</dbReference>
<keyword evidence="7" id="KW-1185">Reference proteome</keyword>
<dbReference type="Gene3D" id="3.40.47.10">
    <property type="match status" value="1"/>
</dbReference>
<dbReference type="GO" id="GO:0016020">
    <property type="term" value="C:membrane"/>
    <property type="evidence" value="ECO:0007669"/>
    <property type="project" value="InterPro"/>
</dbReference>
<dbReference type="GO" id="GO:0009922">
    <property type="term" value="F:fatty acid elongase activity"/>
    <property type="evidence" value="ECO:0007669"/>
    <property type="project" value="UniProtKB-EC"/>
</dbReference>
<dbReference type="PROSITE" id="PS00141">
    <property type="entry name" value="ASP_PROTEASE"/>
    <property type="match status" value="1"/>
</dbReference>
<dbReference type="AlphaFoldDB" id="A0AAE1XRE0"/>
<dbReference type="Gene3D" id="2.40.70.10">
    <property type="entry name" value="Acid Proteases"/>
    <property type="match status" value="1"/>
</dbReference>
<evidence type="ECO:0000259" key="4">
    <source>
        <dbReference type="Pfam" id="PF08392"/>
    </source>
</evidence>
<proteinExistence type="inferred from homology"/>
<evidence type="ECO:0000256" key="1">
    <source>
        <dbReference type="ARBA" id="ARBA00007447"/>
    </source>
</evidence>
<accession>A0AAE1XRE0</accession>
<dbReference type="InterPro" id="IPR021109">
    <property type="entry name" value="Peptidase_aspartic_dom_sf"/>
</dbReference>